<comment type="caution">
    <text evidence="1">The sequence shown here is derived from an EMBL/GenBank/DDBJ whole genome shotgun (WGS) entry which is preliminary data.</text>
</comment>
<gene>
    <name evidence="1" type="ORF">Gohar_003195</name>
</gene>
<accession>A0A7J9HPF9</accession>
<dbReference type="EMBL" id="JABFAD010000010">
    <property type="protein sequence ID" value="MBA0811274.1"/>
    <property type="molecule type" value="Genomic_DNA"/>
</dbReference>
<protein>
    <recommendedName>
        <fullName evidence="3">CCHC-type domain-containing protein</fullName>
    </recommendedName>
</protein>
<reference evidence="1 2" key="1">
    <citation type="journal article" date="2019" name="Genome Biol. Evol.">
        <title>Insights into the evolution of the New World diploid cottons (Gossypium, subgenus Houzingenia) based on genome sequencing.</title>
        <authorList>
            <person name="Grover C.E."/>
            <person name="Arick M.A. 2nd"/>
            <person name="Thrash A."/>
            <person name="Conover J.L."/>
            <person name="Sanders W.S."/>
            <person name="Peterson D.G."/>
            <person name="Frelichowski J.E."/>
            <person name="Scheffler J.A."/>
            <person name="Scheffler B.E."/>
            <person name="Wendel J.F."/>
        </authorList>
    </citation>
    <scope>NUCLEOTIDE SEQUENCE [LARGE SCALE GENOMIC DNA]</scope>
    <source>
        <strain evidence="1">0</strain>
        <tissue evidence="1">Leaf</tissue>
    </source>
</reference>
<name>A0A7J9HPF9_9ROSI</name>
<dbReference type="OrthoDB" id="10366508at2759"/>
<sequence length="358" mass="40812">MKTTIEDDGGRNNNTTINEKKNSRVLSLKVFQIDSSYCGWVEGEEDLKMNMEGHPWFFRQQLIIFYRLVCPIERSKIKLVVSPFWLKVGLCPPECDKKDFMHAIGTTFGGLIRSEIKGEFCRLRYENLPIFCFGCGCMGHGVKECTSISIAKREKADDEYSYSLVLKAESNLIGEQIGSEKEVEVLVTADEQQKFGNQEDSLSMQIKDPCQSISDFFPDQSYPDNDVAINKTFDSLAHIFELKSTIQEELSLYVDVDNLNRGGHSNGIGRSPAVKSQDCKKYNNNNWRRLEKTNMFDSCMIDNVIGKQNNCLEHMEDIDKSNIDENDNKKPKVNVRDSDVSKLLDSMNLFLEQGNDPI</sequence>
<proteinExistence type="predicted"/>
<organism evidence="1 2">
    <name type="scientific">Gossypium harknessii</name>
    <dbReference type="NCBI Taxonomy" id="34285"/>
    <lineage>
        <taxon>Eukaryota</taxon>
        <taxon>Viridiplantae</taxon>
        <taxon>Streptophyta</taxon>
        <taxon>Embryophyta</taxon>
        <taxon>Tracheophyta</taxon>
        <taxon>Spermatophyta</taxon>
        <taxon>Magnoliopsida</taxon>
        <taxon>eudicotyledons</taxon>
        <taxon>Gunneridae</taxon>
        <taxon>Pentapetalae</taxon>
        <taxon>rosids</taxon>
        <taxon>malvids</taxon>
        <taxon>Malvales</taxon>
        <taxon>Malvaceae</taxon>
        <taxon>Malvoideae</taxon>
        <taxon>Gossypium</taxon>
    </lineage>
</organism>
<evidence type="ECO:0000313" key="1">
    <source>
        <dbReference type="EMBL" id="MBA0811274.1"/>
    </source>
</evidence>
<dbReference type="Proteomes" id="UP000593560">
    <property type="component" value="Unassembled WGS sequence"/>
</dbReference>
<evidence type="ECO:0000313" key="2">
    <source>
        <dbReference type="Proteomes" id="UP000593560"/>
    </source>
</evidence>
<evidence type="ECO:0008006" key="3">
    <source>
        <dbReference type="Google" id="ProtNLM"/>
    </source>
</evidence>
<dbReference type="PANTHER" id="PTHR31286:SF167">
    <property type="entry name" value="OS09G0268800 PROTEIN"/>
    <property type="match status" value="1"/>
</dbReference>
<dbReference type="AlphaFoldDB" id="A0A7J9HPF9"/>
<keyword evidence="2" id="KW-1185">Reference proteome</keyword>
<dbReference type="InterPro" id="IPR040256">
    <property type="entry name" value="At4g02000-like"/>
</dbReference>
<dbReference type="PANTHER" id="PTHR31286">
    <property type="entry name" value="GLYCINE-RICH CELL WALL STRUCTURAL PROTEIN 1.8-LIKE"/>
    <property type="match status" value="1"/>
</dbReference>